<evidence type="ECO:0000313" key="10">
    <source>
        <dbReference type="Proteomes" id="UP000295455"/>
    </source>
</evidence>
<evidence type="ECO:0000256" key="3">
    <source>
        <dbReference type="ARBA" id="ARBA00022833"/>
    </source>
</evidence>
<evidence type="ECO:0000256" key="7">
    <source>
        <dbReference type="PIRSR" id="PIRSR602481-1"/>
    </source>
</evidence>
<feature type="binding site" evidence="7">
    <location>
        <position position="111"/>
    </location>
    <ligand>
        <name>Zn(2+)</name>
        <dbReference type="ChEBI" id="CHEBI:29105"/>
    </ligand>
</feature>
<dbReference type="Proteomes" id="UP000295455">
    <property type="component" value="Unassembled WGS sequence"/>
</dbReference>
<dbReference type="Pfam" id="PF01475">
    <property type="entry name" value="FUR"/>
    <property type="match status" value="1"/>
</dbReference>
<reference evidence="9 10" key="1">
    <citation type="submission" date="2019-03" db="EMBL/GenBank/DDBJ databases">
        <title>Genomic Encyclopedia of Type Strains, Phase IV (KMG-IV): sequencing the most valuable type-strain genomes for metagenomic binning, comparative biology and taxonomic classification.</title>
        <authorList>
            <person name="Goeker M."/>
        </authorList>
    </citation>
    <scope>NUCLEOTIDE SEQUENCE [LARGE SCALE GENOMIC DNA]</scope>
    <source>
        <strain evidence="9 10">DSM 18792</strain>
    </source>
</reference>
<feature type="binding site" evidence="8">
    <location>
        <position position="65"/>
    </location>
    <ligand>
        <name>Fe cation</name>
        <dbReference type="ChEBI" id="CHEBI:24875"/>
    </ligand>
</feature>
<dbReference type="PANTHER" id="PTHR33202">
    <property type="entry name" value="ZINC UPTAKE REGULATION PROTEIN"/>
    <property type="match status" value="1"/>
</dbReference>
<evidence type="ECO:0000256" key="4">
    <source>
        <dbReference type="ARBA" id="ARBA00023015"/>
    </source>
</evidence>
<keyword evidence="7" id="KW-0479">Metal-binding</keyword>
<comment type="similarity">
    <text evidence="1">Belongs to the Fur family.</text>
</comment>
<dbReference type="SUPFAM" id="SSF46785">
    <property type="entry name" value="Winged helix' DNA-binding domain"/>
    <property type="match status" value="1"/>
</dbReference>
<dbReference type="GO" id="GO:0003700">
    <property type="term" value="F:DNA-binding transcription factor activity"/>
    <property type="evidence" value="ECO:0007669"/>
    <property type="project" value="InterPro"/>
</dbReference>
<accession>A0A4R1RNR6</accession>
<dbReference type="GO" id="GO:0000976">
    <property type="term" value="F:transcription cis-regulatory region binding"/>
    <property type="evidence" value="ECO:0007669"/>
    <property type="project" value="TreeGrafter"/>
</dbReference>
<name>A0A4R1RNR6_9FLAO</name>
<keyword evidence="10" id="KW-1185">Reference proteome</keyword>
<dbReference type="GO" id="GO:0045892">
    <property type="term" value="P:negative regulation of DNA-templated transcription"/>
    <property type="evidence" value="ECO:0007669"/>
    <property type="project" value="TreeGrafter"/>
</dbReference>
<comment type="cofactor">
    <cofactor evidence="8">
        <name>Mn(2+)</name>
        <dbReference type="ChEBI" id="CHEBI:29035"/>
    </cofactor>
    <cofactor evidence="8">
        <name>Fe(2+)</name>
        <dbReference type="ChEBI" id="CHEBI:29033"/>
    </cofactor>
    <text evidence="8">Binds 1 Mn(2+) or Fe(2+) ion per subunit.</text>
</comment>
<organism evidence="9 10">
    <name type="scientific">Mariniflexile fucanivorans</name>
    <dbReference type="NCBI Taxonomy" id="264023"/>
    <lineage>
        <taxon>Bacteria</taxon>
        <taxon>Pseudomonadati</taxon>
        <taxon>Bacteroidota</taxon>
        <taxon>Flavobacteriia</taxon>
        <taxon>Flavobacteriales</taxon>
        <taxon>Flavobacteriaceae</taxon>
        <taxon>Mariniflexile</taxon>
    </lineage>
</organism>
<dbReference type="AlphaFoldDB" id="A0A4R1RNR6"/>
<evidence type="ECO:0000313" key="9">
    <source>
        <dbReference type="EMBL" id="TCL67965.1"/>
    </source>
</evidence>
<dbReference type="Gene3D" id="1.10.10.10">
    <property type="entry name" value="Winged helix-like DNA-binding domain superfamily/Winged helix DNA-binding domain"/>
    <property type="match status" value="1"/>
</dbReference>
<protein>
    <submittedName>
        <fullName evidence="9">Fur family ferric uptake transcriptional regulator</fullName>
    </submittedName>
</protein>
<keyword evidence="3 7" id="KW-0862">Zinc</keyword>
<keyword evidence="6" id="KW-0804">Transcription</keyword>
<evidence type="ECO:0000256" key="5">
    <source>
        <dbReference type="ARBA" id="ARBA00023125"/>
    </source>
</evidence>
<feature type="binding site" evidence="7">
    <location>
        <position position="108"/>
    </location>
    <ligand>
        <name>Zn(2+)</name>
        <dbReference type="ChEBI" id="CHEBI:29105"/>
    </ligand>
</feature>
<evidence type="ECO:0000256" key="8">
    <source>
        <dbReference type="PIRSR" id="PIRSR602481-2"/>
    </source>
</evidence>
<dbReference type="PANTHER" id="PTHR33202:SF7">
    <property type="entry name" value="FERRIC UPTAKE REGULATION PROTEIN"/>
    <property type="match status" value="1"/>
</dbReference>
<dbReference type="EMBL" id="SLUP01000002">
    <property type="protein sequence ID" value="TCL67965.1"/>
    <property type="molecule type" value="Genomic_DNA"/>
</dbReference>
<evidence type="ECO:0000256" key="6">
    <source>
        <dbReference type="ARBA" id="ARBA00023163"/>
    </source>
</evidence>
<dbReference type="InterPro" id="IPR036390">
    <property type="entry name" value="WH_DNA-bd_sf"/>
</dbReference>
<comment type="cofactor">
    <cofactor evidence="7">
        <name>Zn(2+)</name>
        <dbReference type="ChEBI" id="CHEBI:29105"/>
    </cofactor>
    <text evidence="7">Binds 1 zinc ion per subunit.</text>
</comment>
<dbReference type="GO" id="GO:0008270">
    <property type="term" value="F:zinc ion binding"/>
    <property type="evidence" value="ECO:0007669"/>
    <property type="project" value="TreeGrafter"/>
</dbReference>
<feature type="binding site" evidence="7">
    <location>
        <position position="77"/>
    </location>
    <ligand>
        <name>Zn(2+)</name>
        <dbReference type="ChEBI" id="CHEBI:29105"/>
    </ligand>
</feature>
<keyword evidence="5" id="KW-0238">DNA-binding</keyword>
<proteinExistence type="inferred from homology"/>
<comment type="caution">
    <text evidence="9">The sequence shown here is derived from an EMBL/GenBank/DDBJ whole genome shotgun (WGS) entry which is preliminary data.</text>
</comment>
<feature type="binding site" evidence="7">
    <location>
        <position position="74"/>
    </location>
    <ligand>
        <name>Zn(2+)</name>
        <dbReference type="ChEBI" id="CHEBI:29105"/>
    </ligand>
</feature>
<keyword evidence="8" id="KW-0408">Iron</keyword>
<dbReference type="InterPro" id="IPR002481">
    <property type="entry name" value="FUR"/>
</dbReference>
<dbReference type="InterPro" id="IPR036388">
    <property type="entry name" value="WH-like_DNA-bd_sf"/>
</dbReference>
<dbReference type="Gene3D" id="3.30.1490.190">
    <property type="match status" value="1"/>
</dbReference>
<gene>
    <name evidence="9" type="ORF">EV196_102528</name>
</gene>
<dbReference type="GO" id="GO:1900376">
    <property type="term" value="P:regulation of secondary metabolite biosynthetic process"/>
    <property type="evidence" value="ECO:0007669"/>
    <property type="project" value="TreeGrafter"/>
</dbReference>
<keyword evidence="4" id="KW-0805">Transcription regulation</keyword>
<evidence type="ECO:0000256" key="1">
    <source>
        <dbReference type="ARBA" id="ARBA00007957"/>
    </source>
</evidence>
<dbReference type="InterPro" id="IPR043135">
    <property type="entry name" value="Fur_C"/>
</dbReference>
<evidence type="ECO:0000256" key="2">
    <source>
        <dbReference type="ARBA" id="ARBA00022491"/>
    </source>
</evidence>
<keyword evidence="2" id="KW-0678">Repressor</keyword>
<sequence>MHLFEAKDCAITAIDLVDRLDQQMNKTTVYRILDRLENSGVVHSFIGRDGLKWYAKCKGCSSGHHIDAHPHFQCKVCGKVDCLDLKISIPEVKNYKIDSVEIFLTGKCSDCTE</sequence>